<protein>
    <submittedName>
        <fullName evidence="6">Tyrosine-type recombinase/integrase</fullName>
    </submittedName>
</protein>
<keyword evidence="4" id="KW-0233">DNA recombination</keyword>
<keyword evidence="3" id="KW-0238">DNA-binding</keyword>
<dbReference type="PROSITE" id="PS51898">
    <property type="entry name" value="TYR_RECOMBINASE"/>
    <property type="match status" value="1"/>
</dbReference>
<dbReference type="InterPro" id="IPR050090">
    <property type="entry name" value="Tyrosine_recombinase_XerCD"/>
</dbReference>
<dbReference type="SUPFAM" id="SSF56349">
    <property type="entry name" value="DNA breaking-rejoining enzymes"/>
    <property type="match status" value="1"/>
</dbReference>
<reference evidence="6 7" key="1">
    <citation type="submission" date="2023-09" db="EMBL/GenBank/DDBJ databases">
        <authorList>
            <person name="Rey-Velasco X."/>
        </authorList>
    </citation>
    <scope>NUCLEOTIDE SEQUENCE [LARGE SCALE GENOMIC DNA]</scope>
    <source>
        <strain evidence="6 7">F158</strain>
    </source>
</reference>
<dbReference type="InterPro" id="IPR013762">
    <property type="entry name" value="Integrase-like_cat_sf"/>
</dbReference>
<dbReference type="EMBL" id="JAVRHL010000002">
    <property type="protein sequence ID" value="MDT0682298.1"/>
    <property type="molecule type" value="Genomic_DNA"/>
</dbReference>
<comment type="caution">
    <text evidence="6">The sequence shown here is derived from an EMBL/GenBank/DDBJ whole genome shotgun (WGS) entry which is preliminary data.</text>
</comment>
<dbReference type="PANTHER" id="PTHR30349">
    <property type="entry name" value="PHAGE INTEGRASE-RELATED"/>
    <property type="match status" value="1"/>
</dbReference>
<dbReference type="RefSeq" id="WP_311690056.1">
    <property type="nucleotide sequence ID" value="NZ_JAVRHL010000002.1"/>
</dbReference>
<evidence type="ECO:0000256" key="2">
    <source>
        <dbReference type="ARBA" id="ARBA00022908"/>
    </source>
</evidence>
<keyword evidence="2" id="KW-0229">DNA integration</keyword>
<sequence length="358" mass="40455">MKLKGLKRYESSGIKYVYHRATGIQLPAHLPEDHPDFLAAYLAACNQGVAKPAKVVELVKPNSVADIVARYLRSHDFRGLSESYQDVRRRDMKRLLAVNDGAVGRVAFASVRPEHIRHQMDSMERNPANERLKSWSALGDFALGRRLIITKPTEGVKKLKVDATPGYLPWTFSDISKYRSRWEYGTEERMAFELQYWAGCRISDSVGLGPENVDDDGWLVFIQKKTGSEVSVPFDRGLPKFAVAEDLEHLRLAIAAMGERSGTFMLTVHGKARSRKGASQWFSERAQMANVPAGKTSHGLRKSRMILHAERGANIHQIAAWSGHETLKEIERYTKRAERRRLLSPEPSALETGRFLKE</sequence>
<dbReference type="PANTHER" id="PTHR30349:SF41">
    <property type="entry name" value="INTEGRASE_RECOMBINASE PROTEIN MJ0367-RELATED"/>
    <property type="match status" value="1"/>
</dbReference>
<name>A0ABU3DF03_9RHOB</name>
<evidence type="ECO:0000313" key="7">
    <source>
        <dbReference type="Proteomes" id="UP001265259"/>
    </source>
</evidence>
<keyword evidence="7" id="KW-1185">Reference proteome</keyword>
<gene>
    <name evidence="6" type="ORF">RM543_06355</name>
</gene>
<evidence type="ECO:0000256" key="4">
    <source>
        <dbReference type="ARBA" id="ARBA00023172"/>
    </source>
</evidence>
<dbReference type="Gene3D" id="1.10.443.10">
    <property type="entry name" value="Intergrase catalytic core"/>
    <property type="match status" value="1"/>
</dbReference>
<evidence type="ECO:0000313" key="6">
    <source>
        <dbReference type="EMBL" id="MDT0682298.1"/>
    </source>
</evidence>
<dbReference type="Pfam" id="PF00589">
    <property type="entry name" value="Phage_integrase"/>
    <property type="match status" value="1"/>
</dbReference>
<comment type="similarity">
    <text evidence="1">Belongs to the 'phage' integrase family.</text>
</comment>
<evidence type="ECO:0000256" key="1">
    <source>
        <dbReference type="ARBA" id="ARBA00008857"/>
    </source>
</evidence>
<proteinExistence type="inferred from homology"/>
<accession>A0ABU3DF03</accession>
<feature type="domain" description="Tyr recombinase" evidence="5">
    <location>
        <begin position="163"/>
        <end position="347"/>
    </location>
</feature>
<dbReference type="Proteomes" id="UP001265259">
    <property type="component" value="Unassembled WGS sequence"/>
</dbReference>
<dbReference type="InterPro" id="IPR002104">
    <property type="entry name" value="Integrase_catalytic"/>
</dbReference>
<evidence type="ECO:0000259" key="5">
    <source>
        <dbReference type="PROSITE" id="PS51898"/>
    </source>
</evidence>
<organism evidence="6 7">
    <name type="scientific">Tropicimonas omnivorans</name>
    <dbReference type="NCBI Taxonomy" id="3075590"/>
    <lineage>
        <taxon>Bacteria</taxon>
        <taxon>Pseudomonadati</taxon>
        <taxon>Pseudomonadota</taxon>
        <taxon>Alphaproteobacteria</taxon>
        <taxon>Rhodobacterales</taxon>
        <taxon>Roseobacteraceae</taxon>
        <taxon>Tropicimonas</taxon>
    </lineage>
</organism>
<evidence type="ECO:0000256" key="3">
    <source>
        <dbReference type="ARBA" id="ARBA00023125"/>
    </source>
</evidence>
<dbReference type="InterPro" id="IPR011010">
    <property type="entry name" value="DNA_brk_join_enz"/>
</dbReference>